<gene>
    <name evidence="5" type="ORF">N799_02350</name>
</gene>
<keyword evidence="6" id="KW-1185">Reference proteome</keyword>
<dbReference type="GO" id="GO:0042802">
    <property type="term" value="F:identical protein binding"/>
    <property type="evidence" value="ECO:0007669"/>
    <property type="project" value="InterPro"/>
</dbReference>
<feature type="region of interest" description="Disordered" evidence="3">
    <location>
        <begin position="383"/>
        <end position="405"/>
    </location>
</feature>
<dbReference type="SUPFAM" id="SSF48452">
    <property type="entry name" value="TPR-like"/>
    <property type="match status" value="1"/>
</dbReference>
<dbReference type="InterPro" id="IPR019734">
    <property type="entry name" value="TPR_rpt"/>
</dbReference>
<dbReference type="RefSeq" id="WP_036209752.1">
    <property type="nucleotide sequence ID" value="NZ_AVPT01000009.1"/>
</dbReference>
<accession>A0A0A0F0P7</accession>
<dbReference type="SMART" id="SM00028">
    <property type="entry name" value="TPR"/>
    <property type="match status" value="4"/>
</dbReference>
<feature type="chain" id="PRO_5001961993" evidence="4">
    <location>
        <begin position="29"/>
        <end position="405"/>
    </location>
</feature>
<dbReference type="AlphaFoldDB" id="A0A0A0F0P7"/>
<organism evidence="5 6">
    <name type="scientific">Lysobacter arseniciresistens ZS79</name>
    <dbReference type="NCBI Taxonomy" id="913325"/>
    <lineage>
        <taxon>Bacteria</taxon>
        <taxon>Pseudomonadati</taxon>
        <taxon>Pseudomonadota</taxon>
        <taxon>Gammaproteobacteria</taxon>
        <taxon>Lysobacterales</taxon>
        <taxon>Lysobacteraceae</taxon>
        <taxon>Novilysobacter</taxon>
    </lineage>
</organism>
<evidence type="ECO:0000313" key="6">
    <source>
        <dbReference type="Proteomes" id="UP000029989"/>
    </source>
</evidence>
<feature type="compositionally biased region" description="Basic and acidic residues" evidence="3">
    <location>
        <begin position="32"/>
        <end position="46"/>
    </location>
</feature>
<evidence type="ECO:0000256" key="4">
    <source>
        <dbReference type="SAM" id="SignalP"/>
    </source>
</evidence>
<dbReference type="Gene3D" id="1.25.40.10">
    <property type="entry name" value="Tetratricopeptide repeat domain"/>
    <property type="match status" value="2"/>
</dbReference>
<name>A0A0A0F0P7_9GAMM</name>
<keyword evidence="1" id="KW-0677">Repeat</keyword>
<feature type="signal peptide" evidence="4">
    <location>
        <begin position="1"/>
        <end position="28"/>
    </location>
</feature>
<dbReference type="OrthoDB" id="5964849at2"/>
<protein>
    <submittedName>
        <fullName evidence="5">Uncharacterized protein</fullName>
    </submittedName>
</protein>
<evidence type="ECO:0000256" key="2">
    <source>
        <dbReference type="ARBA" id="ARBA00022803"/>
    </source>
</evidence>
<dbReference type="Proteomes" id="UP000029989">
    <property type="component" value="Unassembled WGS sequence"/>
</dbReference>
<dbReference type="SUPFAM" id="SSF81901">
    <property type="entry name" value="HCP-like"/>
    <property type="match status" value="1"/>
</dbReference>
<feature type="region of interest" description="Disordered" evidence="3">
    <location>
        <begin position="26"/>
        <end position="75"/>
    </location>
</feature>
<keyword evidence="2" id="KW-0802">TPR repeat</keyword>
<dbReference type="PANTHER" id="PTHR45586">
    <property type="entry name" value="TPR REPEAT-CONTAINING PROTEIN PA4667"/>
    <property type="match status" value="1"/>
</dbReference>
<dbReference type="Pfam" id="PF07721">
    <property type="entry name" value="TPR_4"/>
    <property type="match status" value="1"/>
</dbReference>
<sequence length="405" mass="43587">MNKPSSRNHLLVAAVAALLMAQVGAAAAQSPLERKRQERAEARQERAANAGDEAAQRYPEATRESPRLKTTGRTSSKLQEMIDLHAEGKAAEATAIADAILADADTNNYEKALAAQTAAQIAYEGGDMPRALSLFEQVVALDALDNDNHYAMMLNLAQLQQQQKRYDDALATYDRFFAETGSADPEAKMMKGQVLFLMDRHPEAAALMQEAIDASEAPKPEWKALLMQVHANSGNAGEAVRMAEQVAAAKPDDRRAQLNLAAVYQQAGMQDKALAVLEKLRSGGRLSEAIEYQQLYTSYINMEGKEAEAIAVINEGIAKGILSEDFNTSVALAQAYYFSGQIEPAVAAYRKAAPLDKDGSTYLNLAKVLLNEGRDAEAAAAARSSLEKGIPDPSDANSIIKAASD</sequence>
<evidence type="ECO:0000313" key="5">
    <source>
        <dbReference type="EMBL" id="KGM56751.1"/>
    </source>
</evidence>
<reference evidence="5 6" key="1">
    <citation type="journal article" date="2015" name="Stand. Genomic Sci.">
        <title>Genomic information of the arsenic-resistant bacterium Lysobacter arseniciresistens type strain ZS79(T) and comparison of Lysobacter draft genomes.</title>
        <authorList>
            <person name="Liu L."/>
            <person name="Zhang S."/>
            <person name="Luo M."/>
            <person name="Wang G."/>
        </authorList>
    </citation>
    <scope>NUCLEOTIDE SEQUENCE [LARGE SCALE GENOMIC DNA]</scope>
    <source>
        <strain evidence="5 6">ZS79</strain>
    </source>
</reference>
<evidence type="ECO:0000256" key="3">
    <source>
        <dbReference type="SAM" id="MobiDB-lite"/>
    </source>
</evidence>
<dbReference type="InterPro" id="IPR011717">
    <property type="entry name" value="TPR-4"/>
</dbReference>
<comment type="caution">
    <text evidence="5">The sequence shown here is derived from an EMBL/GenBank/DDBJ whole genome shotgun (WGS) entry which is preliminary data.</text>
</comment>
<proteinExistence type="predicted"/>
<dbReference type="InterPro" id="IPR051012">
    <property type="entry name" value="CellSynth/LPSAsmb/PSIAsmb"/>
</dbReference>
<dbReference type="InterPro" id="IPR011990">
    <property type="entry name" value="TPR-like_helical_dom_sf"/>
</dbReference>
<evidence type="ECO:0000256" key="1">
    <source>
        <dbReference type="ARBA" id="ARBA00022737"/>
    </source>
</evidence>
<dbReference type="eggNOG" id="COG0457">
    <property type="taxonomic scope" value="Bacteria"/>
</dbReference>
<keyword evidence="4" id="KW-0732">Signal</keyword>
<dbReference type="STRING" id="913325.N799_02350"/>
<dbReference type="EMBL" id="AVPT01000009">
    <property type="protein sequence ID" value="KGM56751.1"/>
    <property type="molecule type" value="Genomic_DNA"/>
</dbReference>
<dbReference type="Pfam" id="PF13432">
    <property type="entry name" value="TPR_16"/>
    <property type="match status" value="2"/>
</dbReference>
<dbReference type="PANTHER" id="PTHR45586:SF1">
    <property type="entry name" value="LIPOPOLYSACCHARIDE ASSEMBLY PROTEIN B"/>
    <property type="match status" value="1"/>
</dbReference>